<dbReference type="EMBL" id="JAKEKT020000017">
    <property type="protein sequence ID" value="KAL1646027.1"/>
    <property type="molecule type" value="Genomic_DNA"/>
</dbReference>
<protein>
    <submittedName>
        <fullName evidence="1">Uncharacterized protein</fullName>
    </submittedName>
</protein>
<keyword evidence="2" id="KW-1185">Reference proteome</keyword>
<comment type="caution">
    <text evidence="1">The sequence shown here is derived from an EMBL/GenBank/DDBJ whole genome shotgun (WGS) entry which is preliminary data.</text>
</comment>
<dbReference type="Proteomes" id="UP001521184">
    <property type="component" value="Unassembled WGS sequence"/>
</dbReference>
<sequence>MAPPTTKDYLKVIKLSDESPVLVEGGRLLIGSMSAPVEGEVQEAELFYTEPHNGQNVSWGLKKKSCKLMNYIGGEDVCITLRFPSWTPEDNVRGNKRLLQEAILEKASEYHRIGTAGMLENSTPP</sequence>
<evidence type="ECO:0000313" key="1">
    <source>
        <dbReference type="EMBL" id="KAL1646027.1"/>
    </source>
</evidence>
<reference evidence="1 2" key="1">
    <citation type="journal article" date="2023" name="Plant Dis.">
        <title>First Report of Diplodia intermedia Causing Canker and Dieback Diseases on Apple Trees in Canada.</title>
        <authorList>
            <person name="Ellouze W."/>
            <person name="Ilyukhin E."/>
            <person name="Sulman M."/>
            <person name="Ali S."/>
        </authorList>
    </citation>
    <scope>NUCLEOTIDE SEQUENCE [LARGE SCALE GENOMIC DNA]</scope>
    <source>
        <strain evidence="1 2">M45-28</strain>
    </source>
</reference>
<accession>A0ABR3TWU1</accession>
<organism evidence="1 2">
    <name type="scientific">Diplodia intermedia</name>
    <dbReference type="NCBI Taxonomy" id="856260"/>
    <lineage>
        <taxon>Eukaryota</taxon>
        <taxon>Fungi</taxon>
        <taxon>Dikarya</taxon>
        <taxon>Ascomycota</taxon>
        <taxon>Pezizomycotina</taxon>
        <taxon>Dothideomycetes</taxon>
        <taxon>Dothideomycetes incertae sedis</taxon>
        <taxon>Botryosphaeriales</taxon>
        <taxon>Botryosphaeriaceae</taxon>
        <taxon>Diplodia</taxon>
    </lineage>
</organism>
<evidence type="ECO:0000313" key="2">
    <source>
        <dbReference type="Proteomes" id="UP001521184"/>
    </source>
</evidence>
<gene>
    <name evidence="1" type="ORF">SLS58_003447</name>
</gene>
<proteinExistence type="predicted"/>
<name>A0ABR3TWU1_9PEZI</name>